<feature type="non-terminal residue" evidence="1">
    <location>
        <position position="1"/>
    </location>
</feature>
<gene>
    <name evidence="1" type="ORF">APZ42_002292</name>
</gene>
<proteinExistence type="predicted"/>
<evidence type="ECO:0000313" key="2">
    <source>
        <dbReference type="Proteomes" id="UP000076858"/>
    </source>
</evidence>
<keyword evidence="2" id="KW-1185">Reference proteome</keyword>
<reference evidence="1 2" key="1">
    <citation type="submission" date="2016-03" db="EMBL/GenBank/DDBJ databases">
        <title>EvidentialGene: Evidence-directed Construction of Genes on Genomes.</title>
        <authorList>
            <person name="Gilbert D.G."/>
            <person name="Choi J.-H."/>
            <person name="Mockaitis K."/>
            <person name="Colbourne J."/>
            <person name="Pfrender M."/>
        </authorList>
    </citation>
    <scope>NUCLEOTIDE SEQUENCE [LARGE SCALE GENOMIC DNA]</scope>
    <source>
        <strain evidence="1 2">Xinb3</strain>
        <tissue evidence="1">Complete organism</tissue>
    </source>
</reference>
<evidence type="ECO:0000313" key="1">
    <source>
        <dbReference type="EMBL" id="KZS01136.1"/>
    </source>
</evidence>
<name>A0A164ID78_9CRUS</name>
<organism evidence="1 2">
    <name type="scientific">Daphnia magna</name>
    <dbReference type="NCBI Taxonomy" id="35525"/>
    <lineage>
        <taxon>Eukaryota</taxon>
        <taxon>Metazoa</taxon>
        <taxon>Ecdysozoa</taxon>
        <taxon>Arthropoda</taxon>
        <taxon>Crustacea</taxon>
        <taxon>Branchiopoda</taxon>
        <taxon>Diplostraca</taxon>
        <taxon>Cladocera</taxon>
        <taxon>Anomopoda</taxon>
        <taxon>Daphniidae</taxon>
        <taxon>Daphnia</taxon>
    </lineage>
</organism>
<dbReference type="Proteomes" id="UP000076858">
    <property type="component" value="Unassembled WGS sequence"/>
</dbReference>
<sequence>LTSDLHECLRSPQLQGRIVLEVFRRKLEQETRLVAAMESVDFSYAAQLVSGLKTLTKIDDVGRFQGTSLKHWPRLIPHLRSKASQSNLSVAELLRSMRNDPENEAVIGQMTKQNSFVQTIDDIKLRATSEPRSQWSQKDIDNWVTNIKECRAEVDLVDFLSVAFRAVQLQMN</sequence>
<feature type="non-terminal residue" evidence="1">
    <location>
        <position position="172"/>
    </location>
</feature>
<dbReference type="EMBL" id="LRGB01007535">
    <property type="protein sequence ID" value="KZS01136.1"/>
    <property type="molecule type" value="Genomic_DNA"/>
</dbReference>
<comment type="caution">
    <text evidence="1">The sequence shown here is derived from an EMBL/GenBank/DDBJ whole genome shotgun (WGS) entry which is preliminary data.</text>
</comment>
<protein>
    <submittedName>
        <fullName evidence="1">Uncharacterized protein</fullName>
    </submittedName>
</protein>
<accession>A0A164ID78</accession>
<dbReference type="AlphaFoldDB" id="A0A164ID78"/>